<dbReference type="GO" id="GO:0000981">
    <property type="term" value="F:DNA-binding transcription factor activity, RNA polymerase II-specific"/>
    <property type="evidence" value="ECO:0007669"/>
    <property type="project" value="InterPro"/>
</dbReference>
<keyword evidence="1" id="KW-0479">Metal-binding</keyword>
<dbReference type="GO" id="GO:0008270">
    <property type="term" value="F:zinc ion binding"/>
    <property type="evidence" value="ECO:0007669"/>
    <property type="project" value="UniProtKB-KW"/>
</dbReference>
<evidence type="ECO:0000256" key="4">
    <source>
        <dbReference type="ARBA" id="ARBA00023163"/>
    </source>
</evidence>
<dbReference type="Proteomes" id="UP000809789">
    <property type="component" value="Unassembled WGS sequence"/>
</dbReference>
<feature type="region of interest" description="Disordered" evidence="7">
    <location>
        <begin position="158"/>
        <end position="179"/>
    </location>
</feature>
<evidence type="ECO:0000313" key="10">
    <source>
        <dbReference type="EMBL" id="KAG8631383.1"/>
    </source>
</evidence>
<feature type="domain" description="C2H2-type" evidence="9">
    <location>
        <begin position="31"/>
        <end position="59"/>
    </location>
</feature>
<evidence type="ECO:0000256" key="2">
    <source>
        <dbReference type="ARBA" id="ARBA00022833"/>
    </source>
</evidence>
<dbReference type="Pfam" id="PF00096">
    <property type="entry name" value="zf-C2H2"/>
    <property type="match status" value="2"/>
</dbReference>
<organism evidence="10 11">
    <name type="scientific">Elsinoe batatas</name>
    <dbReference type="NCBI Taxonomy" id="2601811"/>
    <lineage>
        <taxon>Eukaryota</taxon>
        <taxon>Fungi</taxon>
        <taxon>Dikarya</taxon>
        <taxon>Ascomycota</taxon>
        <taxon>Pezizomycotina</taxon>
        <taxon>Dothideomycetes</taxon>
        <taxon>Dothideomycetidae</taxon>
        <taxon>Myriangiales</taxon>
        <taxon>Elsinoaceae</taxon>
        <taxon>Elsinoe</taxon>
    </lineage>
</organism>
<dbReference type="SMART" id="SM00066">
    <property type="entry name" value="GAL4"/>
    <property type="match status" value="1"/>
</dbReference>
<evidence type="ECO:0008006" key="12">
    <source>
        <dbReference type="Google" id="ProtNLM"/>
    </source>
</evidence>
<dbReference type="PANTHER" id="PTHR47660:SF2">
    <property type="entry name" value="TRANSCRIPTION FACTOR WITH C2H2 AND ZN(2)-CYS(6) DNA BINDING DOMAIN (EUROFUNG)"/>
    <property type="match status" value="1"/>
</dbReference>
<dbReference type="Pfam" id="PF00172">
    <property type="entry name" value="Zn_clus"/>
    <property type="match status" value="1"/>
</dbReference>
<evidence type="ECO:0000256" key="6">
    <source>
        <dbReference type="PROSITE-ProRule" id="PRU00042"/>
    </source>
</evidence>
<feature type="compositionally biased region" description="Basic residues" evidence="7">
    <location>
        <begin position="112"/>
        <end position="123"/>
    </location>
</feature>
<protein>
    <recommendedName>
        <fullName evidence="12">Zn(2)-C6 fungal-type domain-containing protein</fullName>
    </recommendedName>
</protein>
<dbReference type="OrthoDB" id="3916650at2759"/>
<dbReference type="InterPro" id="IPR001138">
    <property type="entry name" value="Zn2Cys6_DnaBD"/>
</dbReference>
<sequence>MAIFCTYCGRGFARNEHLQRHVLTHTNLRPFECPICHLTFTRRDLMKKHFIAHDANEKPLNSDSAETARALATKVRTSTACASCARTKTKCDNQQPCSRCSSKGLECMPRTPRPRGPRPKHKRLAMEAAASTAAGNPSPKRLFETDDDVPMVDRATKKAKLNQDGMSQVSRRGRSPESSIISESLEALDASNMLPKLLPMPSPVPGEQPTSIESTVFVQQLLTPEHFQSDAQKPTAAEPQCIPLSHDEHLCGNEQAAGDSASWQTLLDSSWDIDRIPSLLGCSFDATQWSYPTIEDCTRPDSSEVIQSLDYMSPKETHVSPMDIFPAPSSKFGSVFSGSSKCGPMLTPKSLETSSATEYEFVFDSIEGDWVQESQKPKQVIPISMRDCLKRMDCSQRPACGDAVDFNNENLSTSPDCRYSISARDRDRMIATSQHYFKRAMKSYDLWTTASFMTLPCCSKIEHFISLYATRIEPQYHFIGGEMIDTERLLSMGSNHGMIVMLSIIAAGAILDADVEAQYFSAGISEMCRVAFADLIMKDGDYKMSDFALKTSRLLGFIQAWGVIVDAGSLYPALAGPAGPVCLVAEHEMRLFGVCPAQHLDIDLEDVKLDDADGLPPASLQSLFRLFLNDELDMSTLTTRRLRFLLYPLQTLVDDYRRSLQTVGSSSQTANARSEHLNASAQLRQGELHFLLKRWQKISDGISSCKADDNESATHSTLLFHIINLSLFASWKDAEVLAGKMSTSKVVDAVAQARLVLSEPSEAMYHGGRIMDIMKEMPAESRPVWWVAALYRAALITWTHSLALAEHISDEDRAAGKSSNTQGTMSAEAAEEVVDDCIELLGPDQGCTWFELGIKSKLEMLRAR</sequence>
<dbReference type="PANTHER" id="PTHR47660">
    <property type="entry name" value="TRANSCRIPTION FACTOR WITH C2H2 AND ZN(2)-CYS(6) DNA BINDING DOMAIN (EUROFUNG)-RELATED-RELATED"/>
    <property type="match status" value="1"/>
</dbReference>
<dbReference type="InterPro" id="IPR036236">
    <property type="entry name" value="Znf_C2H2_sf"/>
</dbReference>
<keyword evidence="6" id="KW-0863">Zinc-finger</keyword>
<dbReference type="EMBL" id="JAESVG020000001">
    <property type="protein sequence ID" value="KAG8631383.1"/>
    <property type="molecule type" value="Genomic_DNA"/>
</dbReference>
<keyword evidence="4" id="KW-0804">Transcription</keyword>
<accession>A0A8K0LB41</accession>
<comment type="caution">
    <text evidence="10">The sequence shown here is derived from an EMBL/GenBank/DDBJ whole genome shotgun (WGS) entry which is preliminary data.</text>
</comment>
<keyword evidence="5" id="KW-0539">Nucleus</keyword>
<dbReference type="AlphaFoldDB" id="A0A8K0LB41"/>
<dbReference type="PROSITE" id="PS00028">
    <property type="entry name" value="ZINC_FINGER_C2H2_1"/>
    <property type="match status" value="2"/>
</dbReference>
<evidence type="ECO:0000256" key="1">
    <source>
        <dbReference type="ARBA" id="ARBA00022723"/>
    </source>
</evidence>
<feature type="domain" description="C2H2-type" evidence="9">
    <location>
        <begin position="3"/>
        <end position="30"/>
    </location>
</feature>
<evidence type="ECO:0000256" key="7">
    <source>
        <dbReference type="SAM" id="MobiDB-lite"/>
    </source>
</evidence>
<dbReference type="InterPro" id="IPR013087">
    <property type="entry name" value="Znf_C2H2_type"/>
</dbReference>
<evidence type="ECO:0000259" key="8">
    <source>
        <dbReference type="PROSITE" id="PS50048"/>
    </source>
</evidence>
<feature type="domain" description="Zn(2)-C6 fungal-type" evidence="8">
    <location>
        <begin position="80"/>
        <end position="107"/>
    </location>
</feature>
<dbReference type="Gene3D" id="4.10.240.10">
    <property type="entry name" value="Zn(2)-C6 fungal-type DNA-binding domain"/>
    <property type="match status" value="1"/>
</dbReference>
<evidence type="ECO:0000256" key="3">
    <source>
        <dbReference type="ARBA" id="ARBA00023015"/>
    </source>
</evidence>
<dbReference type="PROSITE" id="PS50048">
    <property type="entry name" value="ZN2_CY6_FUNGAL_2"/>
    <property type="match status" value="1"/>
</dbReference>
<dbReference type="CDD" id="cd00067">
    <property type="entry name" value="GAL4"/>
    <property type="match status" value="1"/>
</dbReference>
<dbReference type="PROSITE" id="PS00463">
    <property type="entry name" value="ZN2_CY6_FUNGAL_1"/>
    <property type="match status" value="1"/>
</dbReference>
<dbReference type="SUPFAM" id="SSF57667">
    <property type="entry name" value="beta-beta-alpha zinc fingers"/>
    <property type="match status" value="1"/>
</dbReference>
<keyword evidence="11" id="KW-1185">Reference proteome</keyword>
<dbReference type="InterPro" id="IPR036864">
    <property type="entry name" value="Zn2-C6_fun-type_DNA-bd_sf"/>
</dbReference>
<name>A0A8K0LB41_9PEZI</name>
<evidence type="ECO:0000313" key="11">
    <source>
        <dbReference type="Proteomes" id="UP000809789"/>
    </source>
</evidence>
<evidence type="ECO:0000256" key="5">
    <source>
        <dbReference type="ARBA" id="ARBA00023242"/>
    </source>
</evidence>
<keyword evidence="2" id="KW-0862">Zinc</keyword>
<evidence type="ECO:0000259" key="9">
    <source>
        <dbReference type="PROSITE" id="PS50157"/>
    </source>
</evidence>
<feature type="region of interest" description="Disordered" evidence="7">
    <location>
        <begin position="109"/>
        <end position="145"/>
    </location>
</feature>
<gene>
    <name evidence="10" type="ORF">KVT40_000523</name>
</gene>
<dbReference type="PROSITE" id="PS50157">
    <property type="entry name" value="ZINC_FINGER_C2H2_2"/>
    <property type="match status" value="2"/>
</dbReference>
<keyword evidence="3" id="KW-0805">Transcription regulation</keyword>
<dbReference type="Gene3D" id="3.30.160.60">
    <property type="entry name" value="Classic Zinc Finger"/>
    <property type="match status" value="2"/>
</dbReference>
<dbReference type="SMART" id="SM00355">
    <property type="entry name" value="ZnF_C2H2"/>
    <property type="match status" value="2"/>
</dbReference>
<proteinExistence type="predicted"/>
<reference evidence="10" key="1">
    <citation type="submission" date="2021-07" db="EMBL/GenBank/DDBJ databases">
        <title>Elsinoe batatas strain:CRI-CJ2 Genome sequencing and assembly.</title>
        <authorList>
            <person name="Huang L."/>
        </authorList>
    </citation>
    <scope>NUCLEOTIDE SEQUENCE</scope>
    <source>
        <strain evidence="10">CRI-CJ2</strain>
    </source>
</reference>
<dbReference type="SUPFAM" id="SSF57701">
    <property type="entry name" value="Zn2/Cys6 DNA-binding domain"/>
    <property type="match status" value="1"/>
</dbReference>